<keyword evidence="3" id="KW-1185">Reference proteome</keyword>
<evidence type="ECO:0000256" key="1">
    <source>
        <dbReference type="SAM" id="MobiDB-lite"/>
    </source>
</evidence>
<feature type="non-terminal residue" evidence="2">
    <location>
        <position position="103"/>
    </location>
</feature>
<feature type="compositionally biased region" description="Low complexity" evidence="1">
    <location>
        <begin position="53"/>
        <end position="64"/>
    </location>
</feature>
<feature type="region of interest" description="Disordered" evidence="1">
    <location>
        <begin position="53"/>
        <end position="80"/>
    </location>
</feature>
<dbReference type="Proteomes" id="UP000799444">
    <property type="component" value="Unassembled WGS sequence"/>
</dbReference>
<dbReference type="EMBL" id="ML996302">
    <property type="protein sequence ID" value="KAF2727975.1"/>
    <property type="molecule type" value="Genomic_DNA"/>
</dbReference>
<proteinExistence type="predicted"/>
<name>A0A9P4QLN9_9PLEO</name>
<evidence type="ECO:0000313" key="3">
    <source>
        <dbReference type="Proteomes" id="UP000799444"/>
    </source>
</evidence>
<dbReference type="AlphaFoldDB" id="A0A9P4QLN9"/>
<protein>
    <submittedName>
        <fullName evidence="2">Uncharacterized protein</fullName>
    </submittedName>
</protein>
<accession>A0A9P4QLN9</accession>
<comment type="caution">
    <text evidence="2">The sequence shown here is derived from an EMBL/GenBank/DDBJ whole genome shotgun (WGS) entry which is preliminary data.</text>
</comment>
<dbReference type="OrthoDB" id="3065412at2759"/>
<evidence type="ECO:0000313" key="2">
    <source>
        <dbReference type="EMBL" id="KAF2727975.1"/>
    </source>
</evidence>
<reference evidence="2" key="1">
    <citation type="journal article" date="2020" name="Stud. Mycol.">
        <title>101 Dothideomycetes genomes: a test case for predicting lifestyles and emergence of pathogens.</title>
        <authorList>
            <person name="Haridas S."/>
            <person name="Albert R."/>
            <person name="Binder M."/>
            <person name="Bloem J."/>
            <person name="Labutti K."/>
            <person name="Salamov A."/>
            <person name="Andreopoulos B."/>
            <person name="Baker S."/>
            <person name="Barry K."/>
            <person name="Bills G."/>
            <person name="Bluhm B."/>
            <person name="Cannon C."/>
            <person name="Castanera R."/>
            <person name="Culley D."/>
            <person name="Daum C."/>
            <person name="Ezra D."/>
            <person name="Gonzalez J."/>
            <person name="Henrissat B."/>
            <person name="Kuo A."/>
            <person name="Liang C."/>
            <person name="Lipzen A."/>
            <person name="Lutzoni F."/>
            <person name="Magnuson J."/>
            <person name="Mondo S."/>
            <person name="Nolan M."/>
            <person name="Ohm R."/>
            <person name="Pangilinan J."/>
            <person name="Park H.-J."/>
            <person name="Ramirez L."/>
            <person name="Alfaro M."/>
            <person name="Sun H."/>
            <person name="Tritt A."/>
            <person name="Yoshinaga Y."/>
            <person name="Zwiers L.-H."/>
            <person name="Turgeon B."/>
            <person name="Goodwin S."/>
            <person name="Spatafora J."/>
            <person name="Crous P."/>
            <person name="Grigoriev I."/>
        </authorList>
    </citation>
    <scope>NUCLEOTIDE SEQUENCE</scope>
    <source>
        <strain evidence="2">CBS 125425</strain>
    </source>
</reference>
<gene>
    <name evidence="2" type="ORF">EJ04DRAFT_396813</name>
</gene>
<organism evidence="2 3">
    <name type="scientific">Polyplosphaeria fusca</name>
    <dbReference type="NCBI Taxonomy" id="682080"/>
    <lineage>
        <taxon>Eukaryota</taxon>
        <taxon>Fungi</taxon>
        <taxon>Dikarya</taxon>
        <taxon>Ascomycota</taxon>
        <taxon>Pezizomycotina</taxon>
        <taxon>Dothideomycetes</taxon>
        <taxon>Pleosporomycetidae</taxon>
        <taxon>Pleosporales</taxon>
        <taxon>Tetraplosphaeriaceae</taxon>
        <taxon>Polyplosphaeria</taxon>
    </lineage>
</organism>
<feature type="non-terminal residue" evidence="2">
    <location>
        <position position="1"/>
    </location>
</feature>
<sequence length="103" mass="10356">KGVLLQGYCATPEYTILDGPTAYWAPVVGCMGDRPDCCPFDIPVPTQVEALALSSGSATTSTSGDNAPTGGSGDGFPSALSPAQATLDACPDDYHSIANGCCP</sequence>